<organism evidence="2 3">
    <name type="scientific">Hortaea werneckii</name>
    <name type="common">Black yeast</name>
    <name type="synonym">Cladosporium werneckii</name>
    <dbReference type="NCBI Taxonomy" id="91943"/>
    <lineage>
        <taxon>Eukaryota</taxon>
        <taxon>Fungi</taxon>
        <taxon>Dikarya</taxon>
        <taxon>Ascomycota</taxon>
        <taxon>Pezizomycotina</taxon>
        <taxon>Dothideomycetes</taxon>
        <taxon>Dothideomycetidae</taxon>
        <taxon>Mycosphaerellales</taxon>
        <taxon>Teratosphaeriaceae</taxon>
        <taxon>Hortaea</taxon>
    </lineage>
</organism>
<proteinExistence type="predicted"/>
<feature type="compositionally biased region" description="Polar residues" evidence="1">
    <location>
        <begin position="335"/>
        <end position="351"/>
    </location>
</feature>
<protein>
    <submittedName>
        <fullName evidence="2">Uncharacterized protein</fullName>
    </submittedName>
</protein>
<dbReference type="OrthoDB" id="5411773at2759"/>
<evidence type="ECO:0000313" key="3">
    <source>
        <dbReference type="Proteomes" id="UP000281245"/>
    </source>
</evidence>
<sequence>MRLHPSLEVLEIILTLPYAKMVPIPASRPSSGSSAGHTEDIPAALLSELLVKLEEGLYPNAFAQLSSLLSAGSYSAVPSPTRVSPHQIIALAATLSVHPRLTTRARDVETMKNADSALDFLRAVTKDYGVRAGGLGQSLAFVSASGERTARGQRQRGGRRGVIKPSEMSEHSAKDGFKLRNRYADKDSIWNNAEDFWHVLGWAFNCSILHQTRWKRYFLLLEWMLNALSSDLEYNAKHGTADQSIFAKYLSSVGEGRNNKRRVMRAILADGGTRSTGEFPGIWKNETKPPKRKAEDEVAQMDKKKKLDLEAGEFGDYYNNSDSDLESPAAGSLPRSRSATTLLSVKGSRNASGDEQRSQSTAGVSSTLASFGGLDSLDLRRQTLALLVRLSQLSPAIFLDTEDLFDLFTEFLRPLPLPVFQRLVFTGSSPFPKDENTTRGLGVNEQSSLDQMLLRPLLASAAPAYHDDCLTQADFETHFAPFAANTHSATDNAKVSLLLEDLLLLLWRSENLEWGEDLQTVVERGIEARREKVAFDGRRKKSQRAKEDEEAVAMMENCGERMLVVLELVKT</sequence>
<feature type="compositionally biased region" description="Basic residues" evidence="1">
    <location>
        <begin position="151"/>
        <end position="162"/>
    </location>
</feature>
<evidence type="ECO:0000256" key="1">
    <source>
        <dbReference type="SAM" id="MobiDB-lite"/>
    </source>
</evidence>
<comment type="caution">
    <text evidence="2">The sequence shown here is derived from an EMBL/GenBank/DDBJ whole genome shotgun (WGS) entry which is preliminary data.</text>
</comment>
<dbReference type="AlphaFoldDB" id="A0A3M6XHJ2"/>
<feature type="region of interest" description="Disordered" evidence="1">
    <location>
        <begin position="150"/>
        <end position="170"/>
    </location>
</feature>
<evidence type="ECO:0000313" key="2">
    <source>
        <dbReference type="EMBL" id="RMX90313.1"/>
    </source>
</evidence>
<feature type="compositionally biased region" description="Basic and acidic residues" evidence="1">
    <location>
        <begin position="285"/>
        <end position="302"/>
    </location>
</feature>
<accession>A0A3M6XHJ2</accession>
<feature type="region of interest" description="Disordered" evidence="1">
    <location>
        <begin position="325"/>
        <end position="365"/>
    </location>
</feature>
<dbReference type="Proteomes" id="UP000281245">
    <property type="component" value="Unassembled WGS sequence"/>
</dbReference>
<feature type="region of interest" description="Disordered" evidence="1">
    <location>
        <begin position="278"/>
        <end position="302"/>
    </location>
</feature>
<name>A0A3M6XHJ2_HORWE</name>
<reference evidence="2 3" key="1">
    <citation type="journal article" date="2018" name="BMC Genomics">
        <title>Genomic evidence for intraspecific hybridization in a clonal and extremely halotolerant yeast.</title>
        <authorList>
            <person name="Gostincar C."/>
            <person name="Stajich J.E."/>
            <person name="Zupancic J."/>
            <person name="Zalar P."/>
            <person name="Gunde-Cimerman N."/>
        </authorList>
    </citation>
    <scope>NUCLEOTIDE SEQUENCE [LARGE SCALE GENOMIC DNA]</scope>
    <source>
        <strain evidence="2 3">EXF-6656</strain>
    </source>
</reference>
<gene>
    <name evidence="2" type="ORF">D0869_00226</name>
</gene>
<dbReference type="EMBL" id="QWIJ01000005">
    <property type="protein sequence ID" value="RMX90313.1"/>
    <property type="molecule type" value="Genomic_DNA"/>
</dbReference>